<gene>
    <name evidence="1" type="ORF">KP509_05G013400</name>
</gene>
<accession>A0A8T2URU2</accession>
<evidence type="ECO:0000313" key="1">
    <source>
        <dbReference type="EMBL" id="KAH7436315.1"/>
    </source>
</evidence>
<comment type="caution">
    <text evidence="1">The sequence shown here is derived from an EMBL/GenBank/DDBJ whole genome shotgun (WGS) entry which is preliminary data.</text>
</comment>
<proteinExistence type="predicted"/>
<organism evidence="1 2">
    <name type="scientific">Ceratopteris richardii</name>
    <name type="common">Triangle waterfern</name>
    <dbReference type="NCBI Taxonomy" id="49495"/>
    <lineage>
        <taxon>Eukaryota</taxon>
        <taxon>Viridiplantae</taxon>
        <taxon>Streptophyta</taxon>
        <taxon>Embryophyta</taxon>
        <taxon>Tracheophyta</taxon>
        <taxon>Polypodiopsida</taxon>
        <taxon>Polypodiidae</taxon>
        <taxon>Polypodiales</taxon>
        <taxon>Pteridineae</taxon>
        <taxon>Pteridaceae</taxon>
        <taxon>Parkerioideae</taxon>
        <taxon>Ceratopteris</taxon>
    </lineage>
</organism>
<keyword evidence="2" id="KW-1185">Reference proteome</keyword>
<dbReference type="PANTHER" id="PTHR33789:SF5">
    <property type="entry name" value="BET V I_MAJOR LATEX PROTEIN DOMAIN-CONTAINING PROTEIN"/>
    <property type="match status" value="1"/>
</dbReference>
<dbReference type="Proteomes" id="UP000825935">
    <property type="component" value="Chromosome 5"/>
</dbReference>
<dbReference type="InterPro" id="IPR019587">
    <property type="entry name" value="Polyketide_cyclase/dehydratase"/>
</dbReference>
<sequence length="207" mass="23097">MEHTGRDKWVGSVHGVIDAPLDTVWETACDACGVANWMPMVESCQPVRGEPGLPGFVRVLKGTMFPHPSGEVSWMQQKLVVMDPFNHKYTYSMEDGNIGLTGYISTLQLFDFDEESTMAQWEYQVDPVIGIKEEAVLDYLEFLYKTSFKRLEDITRQASGSHHSTAHLNPHSLLTLPGSSGNDLASPLIFDFDDEEDMQGLVHSSPS</sequence>
<dbReference type="InterPro" id="IPR023393">
    <property type="entry name" value="START-like_dom_sf"/>
</dbReference>
<dbReference type="EMBL" id="CM035410">
    <property type="protein sequence ID" value="KAH7436315.1"/>
    <property type="molecule type" value="Genomic_DNA"/>
</dbReference>
<dbReference type="Gene3D" id="3.30.530.20">
    <property type="match status" value="1"/>
</dbReference>
<dbReference type="AlphaFoldDB" id="A0A8T2URU2"/>
<dbReference type="CDD" id="cd07821">
    <property type="entry name" value="PYR_PYL_RCAR_like"/>
    <property type="match status" value="1"/>
</dbReference>
<dbReference type="SUPFAM" id="SSF55961">
    <property type="entry name" value="Bet v1-like"/>
    <property type="match status" value="1"/>
</dbReference>
<dbReference type="OMA" id="CEDSIID"/>
<protein>
    <submittedName>
        <fullName evidence="1">Uncharacterized protein</fullName>
    </submittedName>
</protein>
<reference evidence="1" key="1">
    <citation type="submission" date="2021-08" db="EMBL/GenBank/DDBJ databases">
        <title>WGS assembly of Ceratopteris richardii.</title>
        <authorList>
            <person name="Marchant D.B."/>
            <person name="Chen G."/>
            <person name="Jenkins J."/>
            <person name="Shu S."/>
            <person name="Leebens-Mack J."/>
            <person name="Grimwood J."/>
            <person name="Schmutz J."/>
            <person name="Soltis P."/>
            <person name="Soltis D."/>
            <person name="Chen Z.-H."/>
        </authorList>
    </citation>
    <scope>NUCLEOTIDE SEQUENCE</scope>
    <source>
        <strain evidence="1">Whitten #5841</strain>
        <tissue evidence="1">Leaf</tissue>
    </source>
</reference>
<evidence type="ECO:0000313" key="2">
    <source>
        <dbReference type="Proteomes" id="UP000825935"/>
    </source>
</evidence>
<dbReference type="InterPro" id="IPR053249">
    <property type="entry name" value="LFS"/>
</dbReference>
<dbReference type="Pfam" id="PF10604">
    <property type="entry name" value="Polyketide_cyc2"/>
    <property type="match status" value="1"/>
</dbReference>
<dbReference type="PANTHER" id="PTHR33789">
    <property type="entry name" value="LACHRYMATORY-FACTOR SYNTHASE"/>
    <property type="match status" value="1"/>
</dbReference>
<dbReference type="OrthoDB" id="1929286at2759"/>
<name>A0A8T2URU2_CERRI</name>